<comment type="similarity">
    <text evidence="2">Belongs to the bacterial solute-binding protein 5 family.</text>
</comment>
<dbReference type="PANTHER" id="PTHR30290:SF83">
    <property type="entry name" value="ABC TRANSPORTER SUBSTRATE-BINDING PROTEIN"/>
    <property type="match status" value="1"/>
</dbReference>
<feature type="signal peptide" evidence="4">
    <location>
        <begin position="1"/>
        <end position="27"/>
    </location>
</feature>
<dbReference type="Gene3D" id="3.10.105.10">
    <property type="entry name" value="Dipeptide-binding Protein, Domain 3"/>
    <property type="match status" value="1"/>
</dbReference>
<keyword evidence="7" id="KW-1185">Reference proteome</keyword>
<dbReference type="Proteomes" id="UP000252893">
    <property type="component" value="Unassembled WGS sequence"/>
</dbReference>
<dbReference type="InterPro" id="IPR030678">
    <property type="entry name" value="Peptide/Ni-bd"/>
</dbReference>
<keyword evidence="4" id="KW-0732">Signal</keyword>
<evidence type="ECO:0000256" key="2">
    <source>
        <dbReference type="ARBA" id="ARBA00005695"/>
    </source>
</evidence>
<gene>
    <name evidence="6" type="ORF">DFR47_103504</name>
</gene>
<evidence type="ECO:0000256" key="3">
    <source>
        <dbReference type="ARBA" id="ARBA00022764"/>
    </source>
</evidence>
<dbReference type="GO" id="GO:0015833">
    <property type="term" value="P:peptide transport"/>
    <property type="evidence" value="ECO:0007669"/>
    <property type="project" value="TreeGrafter"/>
</dbReference>
<comment type="subcellular location">
    <subcellularLocation>
        <location evidence="1">Periplasm</location>
    </subcellularLocation>
</comment>
<dbReference type="GO" id="GO:1904680">
    <property type="term" value="F:peptide transmembrane transporter activity"/>
    <property type="evidence" value="ECO:0007669"/>
    <property type="project" value="TreeGrafter"/>
</dbReference>
<dbReference type="Gene3D" id="3.40.190.10">
    <property type="entry name" value="Periplasmic binding protein-like II"/>
    <property type="match status" value="1"/>
</dbReference>
<evidence type="ECO:0000256" key="4">
    <source>
        <dbReference type="SAM" id="SignalP"/>
    </source>
</evidence>
<evidence type="ECO:0000256" key="1">
    <source>
        <dbReference type="ARBA" id="ARBA00004418"/>
    </source>
</evidence>
<accession>A0A366E2B9</accession>
<evidence type="ECO:0000259" key="5">
    <source>
        <dbReference type="Pfam" id="PF00496"/>
    </source>
</evidence>
<organism evidence="6 7">
    <name type="scientific">Pseudochrobactrum asaccharolyticum</name>
    <dbReference type="NCBI Taxonomy" id="354351"/>
    <lineage>
        <taxon>Bacteria</taxon>
        <taxon>Pseudomonadati</taxon>
        <taxon>Pseudomonadota</taxon>
        <taxon>Alphaproteobacteria</taxon>
        <taxon>Hyphomicrobiales</taxon>
        <taxon>Brucellaceae</taxon>
        <taxon>Pseudochrobactrum</taxon>
    </lineage>
</organism>
<comment type="caution">
    <text evidence="6">The sequence shown here is derived from an EMBL/GenBank/DDBJ whole genome shotgun (WGS) entry which is preliminary data.</text>
</comment>
<dbReference type="SUPFAM" id="SSF53850">
    <property type="entry name" value="Periplasmic binding protein-like II"/>
    <property type="match status" value="1"/>
</dbReference>
<dbReference type="Pfam" id="PF00496">
    <property type="entry name" value="SBP_bac_5"/>
    <property type="match status" value="1"/>
</dbReference>
<dbReference type="CDD" id="cd00995">
    <property type="entry name" value="PBP2_NikA_DppA_OppA_like"/>
    <property type="match status" value="1"/>
</dbReference>
<protein>
    <submittedName>
        <fullName evidence="6">Peptide/nickel transport system substrate-binding protein</fullName>
    </submittedName>
</protein>
<dbReference type="PIRSF" id="PIRSF002741">
    <property type="entry name" value="MppA"/>
    <property type="match status" value="1"/>
</dbReference>
<dbReference type="EMBL" id="QNRH01000003">
    <property type="protein sequence ID" value="RBO95939.1"/>
    <property type="molecule type" value="Genomic_DNA"/>
</dbReference>
<dbReference type="GO" id="GO:0043190">
    <property type="term" value="C:ATP-binding cassette (ABC) transporter complex"/>
    <property type="evidence" value="ECO:0007669"/>
    <property type="project" value="InterPro"/>
</dbReference>
<name>A0A366E2B9_9HYPH</name>
<dbReference type="OrthoDB" id="9803988at2"/>
<evidence type="ECO:0000313" key="6">
    <source>
        <dbReference type="EMBL" id="RBO95939.1"/>
    </source>
</evidence>
<feature type="chain" id="PRO_5016677939" evidence="4">
    <location>
        <begin position="28"/>
        <end position="534"/>
    </location>
</feature>
<sequence length="534" mass="58613">MNYRSVIKSAFLAATLSVAAPAVLAWAETPQSGGTLHLAAPYGAALKSLDPHVTYNSQDMAVSKAFHRSLYSWDSAKNAPALDLAESVTTSEDGKTYTYKLFDNIYFHNGRKLTVDDVIWSYTRIMDPSKGYPGAVQVGTLVGAQEYSKGEAKEISGIKKIDDNTFSLTFKELTDPSTQFFEAITAILPKEEVEGGNFLSKPVGLGPFVFENHVEGSKISGKKFDKYYKADKPYADAVDFTISGDNSALDMAFRAGELDATVLSENAYTMYKADPELSKGLIEISEVFTRHMGFNTEKKPFDDERVRQAINYAIDRDIIIRKLLKDKAYKATGWLPATSPAFDKDRAPYAYDPAKAKELLTAAGYPDGFEFTATVTEGNSSLGTLEAMMPFLKEIGISAKAKVVDSNTLVDEMNQGLAAAWFRSAGTGPDPLTTLRCFDSRVSRPACNRSAFKDPAYDAMLDEAAAETDPAKRIELLKKADGYIFEKAPVWFNNYNKAVLATQPWIHGVDANVTEAAIIEVDSLWLDENAPGRK</sequence>
<dbReference type="AlphaFoldDB" id="A0A366E2B9"/>
<dbReference type="GO" id="GO:0030288">
    <property type="term" value="C:outer membrane-bounded periplasmic space"/>
    <property type="evidence" value="ECO:0007669"/>
    <property type="project" value="UniProtKB-ARBA"/>
</dbReference>
<feature type="domain" description="Solute-binding protein family 5" evidence="5">
    <location>
        <begin position="82"/>
        <end position="435"/>
    </location>
</feature>
<proteinExistence type="inferred from homology"/>
<dbReference type="InterPro" id="IPR000914">
    <property type="entry name" value="SBP_5_dom"/>
</dbReference>
<keyword evidence="3" id="KW-0574">Periplasm</keyword>
<dbReference type="InterPro" id="IPR039424">
    <property type="entry name" value="SBP_5"/>
</dbReference>
<dbReference type="RefSeq" id="WP_113944432.1">
    <property type="nucleotide sequence ID" value="NZ_JBHEEG010000004.1"/>
</dbReference>
<reference evidence="6 7" key="1">
    <citation type="submission" date="2018-06" db="EMBL/GenBank/DDBJ databases">
        <title>Genomic Encyclopedia of Type Strains, Phase IV (KMG-IV): sequencing the most valuable type-strain genomes for metagenomic binning, comparative biology and taxonomic classification.</title>
        <authorList>
            <person name="Goeker M."/>
        </authorList>
    </citation>
    <scope>NUCLEOTIDE SEQUENCE [LARGE SCALE GENOMIC DNA]</scope>
    <source>
        <strain evidence="6 7">DSM 25619</strain>
    </source>
</reference>
<dbReference type="PANTHER" id="PTHR30290">
    <property type="entry name" value="PERIPLASMIC BINDING COMPONENT OF ABC TRANSPORTER"/>
    <property type="match status" value="1"/>
</dbReference>
<evidence type="ECO:0000313" key="7">
    <source>
        <dbReference type="Proteomes" id="UP000252893"/>
    </source>
</evidence>